<evidence type="ECO:0000256" key="11">
    <source>
        <dbReference type="ARBA" id="ARBA00022989"/>
    </source>
</evidence>
<evidence type="ECO:0000256" key="9">
    <source>
        <dbReference type="ARBA" id="ARBA00022723"/>
    </source>
</evidence>
<dbReference type="AlphaFoldDB" id="A0A4Z1T8X5"/>
<evidence type="ECO:0000256" key="17">
    <source>
        <dbReference type="RuleBase" id="RU003750"/>
    </source>
</evidence>
<comment type="cofactor">
    <cofactor evidence="1">
        <name>Mn(2+)</name>
        <dbReference type="ChEBI" id="CHEBI:29035"/>
    </cofactor>
</comment>
<gene>
    <name evidence="19" type="ORF">GMRT_10725</name>
</gene>
<dbReference type="PANTHER" id="PTHR15362">
    <property type="entry name" value="PHOSPHATIDYLINOSITOL SYNTHASE"/>
    <property type="match status" value="1"/>
</dbReference>
<dbReference type="Gene3D" id="1.20.120.1760">
    <property type="match status" value="1"/>
</dbReference>
<keyword evidence="11 18" id="KW-1133">Transmembrane helix</keyword>
<keyword evidence="7 16" id="KW-0808">Transferase</keyword>
<dbReference type="EC" id="2.7.8.11" evidence="5 16"/>
<evidence type="ECO:0000256" key="5">
    <source>
        <dbReference type="ARBA" id="ARBA00013212"/>
    </source>
</evidence>
<dbReference type="Pfam" id="PF01066">
    <property type="entry name" value="CDP-OH_P_transf"/>
    <property type="match status" value="1"/>
</dbReference>
<dbReference type="InterPro" id="IPR048254">
    <property type="entry name" value="CDP_ALCOHOL_P_TRANSF_CS"/>
</dbReference>
<keyword evidence="15 16" id="KW-1208">Phospholipid metabolism</keyword>
<evidence type="ECO:0000256" key="18">
    <source>
        <dbReference type="SAM" id="Phobius"/>
    </source>
</evidence>
<comment type="cofactor">
    <cofactor evidence="2">
        <name>Mg(2+)</name>
        <dbReference type="ChEBI" id="CHEBI:18420"/>
    </cofactor>
</comment>
<feature type="transmembrane region" description="Helical" evidence="18">
    <location>
        <begin position="92"/>
        <end position="109"/>
    </location>
</feature>
<dbReference type="GO" id="GO:0006661">
    <property type="term" value="P:phosphatidylinositol biosynthetic process"/>
    <property type="evidence" value="ECO:0007669"/>
    <property type="project" value="TreeGrafter"/>
</dbReference>
<organism evidence="19 20">
    <name type="scientific">Giardia muris</name>
    <dbReference type="NCBI Taxonomy" id="5742"/>
    <lineage>
        <taxon>Eukaryota</taxon>
        <taxon>Metamonada</taxon>
        <taxon>Diplomonadida</taxon>
        <taxon>Hexamitidae</taxon>
        <taxon>Giardiinae</taxon>
        <taxon>Giardia</taxon>
    </lineage>
</organism>
<comment type="subcellular location">
    <subcellularLocation>
        <location evidence="3">Membrane</location>
        <topology evidence="3">Multi-pass membrane protein</topology>
    </subcellularLocation>
</comment>
<keyword evidence="14 16" id="KW-0594">Phospholipid biosynthesis</keyword>
<name>A0A4Z1T8X5_GIAMU</name>
<dbReference type="InterPro" id="IPR000462">
    <property type="entry name" value="CDP-OH_P_trans"/>
</dbReference>
<dbReference type="PROSITE" id="PS00379">
    <property type="entry name" value="CDP_ALCOHOL_P_TRANSF"/>
    <property type="match status" value="1"/>
</dbReference>
<evidence type="ECO:0000256" key="1">
    <source>
        <dbReference type="ARBA" id="ARBA00001936"/>
    </source>
</evidence>
<accession>A0A4Z1T8X5</accession>
<dbReference type="OrthoDB" id="10251079at2759"/>
<reference evidence="19 20" key="1">
    <citation type="submission" date="2019-05" db="EMBL/GenBank/DDBJ databases">
        <title>The compact genome of Giardia muris reveals important steps in the evolution of intestinal protozoan parasites.</title>
        <authorList>
            <person name="Xu F."/>
            <person name="Jimenez-Gonzalez A."/>
            <person name="Einarsson E."/>
            <person name="Astvaldsson A."/>
            <person name="Peirasmaki D."/>
            <person name="Eckmann L."/>
            <person name="Andersson J.O."/>
            <person name="Svard S.G."/>
            <person name="Jerlstrom-Hultqvist J."/>
        </authorList>
    </citation>
    <scope>NUCLEOTIDE SEQUENCE [LARGE SCALE GENOMIC DNA]</scope>
    <source>
        <strain evidence="19 20">Roberts-Thomson</strain>
    </source>
</reference>
<dbReference type="GO" id="GO:0003881">
    <property type="term" value="F:CDP-diacylglycerol-inositol 3-phosphatidyltransferase activity"/>
    <property type="evidence" value="ECO:0007669"/>
    <property type="project" value="UniProtKB-UniRule"/>
</dbReference>
<evidence type="ECO:0000256" key="14">
    <source>
        <dbReference type="ARBA" id="ARBA00023209"/>
    </source>
</evidence>
<comment type="catalytic activity">
    <reaction evidence="16">
        <text>a CDP-1,2-diacyl-sn-glycerol + myo-inositol = a 1,2-diacyl-sn-glycero-3-phospho-(1D-myo-inositol) + CMP + H(+)</text>
        <dbReference type="Rhea" id="RHEA:11580"/>
        <dbReference type="ChEBI" id="CHEBI:15378"/>
        <dbReference type="ChEBI" id="CHEBI:17268"/>
        <dbReference type="ChEBI" id="CHEBI:57880"/>
        <dbReference type="ChEBI" id="CHEBI:58332"/>
        <dbReference type="ChEBI" id="CHEBI:60377"/>
        <dbReference type="EC" id="2.7.8.11"/>
    </reaction>
</comment>
<dbReference type="GO" id="GO:0046872">
    <property type="term" value="F:metal ion binding"/>
    <property type="evidence" value="ECO:0007669"/>
    <property type="project" value="UniProtKB-KW"/>
</dbReference>
<evidence type="ECO:0000256" key="7">
    <source>
        <dbReference type="ARBA" id="ARBA00022679"/>
    </source>
</evidence>
<keyword evidence="20" id="KW-1185">Reference proteome</keyword>
<evidence type="ECO:0000313" key="20">
    <source>
        <dbReference type="Proteomes" id="UP000315496"/>
    </source>
</evidence>
<evidence type="ECO:0000256" key="3">
    <source>
        <dbReference type="ARBA" id="ARBA00004141"/>
    </source>
</evidence>
<feature type="transmembrane region" description="Helical" evidence="18">
    <location>
        <begin position="166"/>
        <end position="184"/>
    </location>
</feature>
<keyword evidence="9" id="KW-0479">Metal-binding</keyword>
<dbReference type="VEuPathDB" id="GiardiaDB:GMRT_10725"/>
<dbReference type="EMBL" id="VDLU01000002">
    <property type="protein sequence ID" value="TNJ28971.1"/>
    <property type="molecule type" value="Genomic_DNA"/>
</dbReference>
<dbReference type="PANTHER" id="PTHR15362:SF4">
    <property type="entry name" value="CDP-DIACYLGLYCEROL--INOSITOL 3-PHOSPHATIDYLTRANSFERASE"/>
    <property type="match status" value="1"/>
</dbReference>
<evidence type="ECO:0000313" key="19">
    <source>
        <dbReference type="EMBL" id="TNJ28971.1"/>
    </source>
</evidence>
<dbReference type="GO" id="GO:0005794">
    <property type="term" value="C:Golgi apparatus"/>
    <property type="evidence" value="ECO:0007669"/>
    <property type="project" value="TreeGrafter"/>
</dbReference>
<comment type="similarity">
    <text evidence="4 16 17">Belongs to the CDP-alcohol phosphatidyltransferase class-I family.</text>
</comment>
<evidence type="ECO:0000256" key="10">
    <source>
        <dbReference type="ARBA" id="ARBA00022842"/>
    </source>
</evidence>
<feature type="transmembrane region" description="Helical" evidence="18">
    <location>
        <begin position="140"/>
        <end position="160"/>
    </location>
</feature>
<keyword evidence="12 16" id="KW-0443">Lipid metabolism</keyword>
<dbReference type="InterPro" id="IPR014387">
    <property type="entry name" value="CDP_diag_ino_3_P_euk"/>
</dbReference>
<sequence length="211" mass="23641">MGFRVRSTVWYVPNVIDYCRIGMLLVAIFQESTRPLLTIILIACASLMDGVDGKIARALHQESTLGATLDMSIDRCTGGIICMLLTSVLPKYSQWFITIMMVDIFSHWLRYSHYMRACVSHKTVDAATTRLLSFYYTTRWFLALLCVCYETALLSLLAYMTIPNRVVVDLAIVAGLLSSPFAGLKMIINVLQAVDAIHRLGVAEVEEGYAR</sequence>
<keyword evidence="13 16" id="KW-0472">Membrane</keyword>
<evidence type="ECO:0000256" key="4">
    <source>
        <dbReference type="ARBA" id="ARBA00010441"/>
    </source>
</evidence>
<comment type="caution">
    <text evidence="19">The sequence shown here is derived from an EMBL/GenBank/DDBJ whole genome shotgun (WGS) entry which is preliminary data.</text>
</comment>
<keyword evidence="6 16" id="KW-0444">Lipid biosynthesis</keyword>
<keyword evidence="10" id="KW-0460">Magnesium</keyword>
<protein>
    <recommendedName>
        <fullName evidence="5 16">CDP-diacylglycerol--inositol 3-phosphatidyltransferase</fullName>
        <ecNumber evidence="5 16">2.7.8.11</ecNumber>
    </recommendedName>
</protein>
<keyword evidence="8 18" id="KW-0812">Transmembrane</keyword>
<evidence type="ECO:0000256" key="6">
    <source>
        <dbReference type="ARBA" id="ARBA00022516"/>
    </source>
</evidence>
<proteinExistence type="inferred from homology"/>
<dbReference type="InterPro" id="IPR043130">
    <property type="entry name" value="CDP-OH_PTrfase_TM_dom"/>
</dbReference>
<evidence type="ECO:0000256" key="8">
    <source>
        <dbReference type="ARBA" id="ARBA00022692"/>
    </source>
</evidence>
<dbReference type="Proteomes" id="UP000315496">
    <property type="component" value="Chromosome 2"/>
</dbReference>
<evidence type="ECO:0000256" key="16">
    <source>
        <dbReference type="PIRNR" id="PIRNR000848"/>
    </source>
</evidence>
<evidence type="ECO:0000256" key="13">
    <source>
        <dbReference type="ARBA" id="ARBA00023136"/>
    </source>
</evidence>
<evidence type="ECO:0000256" key="2">
    <source>
        <dbReference type="ARBA" id="ARBA00001946"/>
    </source>
</evidence>
<dbReference type="GO" id="GO:0016020">
    <property type="term" value="C:membrane"/>
    <property type="evidence" value="ECO:0007669"/>
    <property type="project" value="UniProtKB-SubCell"/>
</dbReference>
<evidence type="ECO:0000256" key="15">
    <source>
        <dbReference type="ARBA" id="ARBA00023264"/>
    </source>
</evidence>
<dbReference type="PIRSF" id="PIRSF000848">
    <property type="entry name" value="CDP_diag_ino_3_P"/>
    <property type="match status" value="1"/>
</dbReference>
<evidence type="ECO:0000256" key="12">
    <source>
        <dbReference type="ARBA" id="ARBA00023098"/>
    </source>
</evidence>